<name>A0A5C6UJK6_9SPHN</name>
<dbReference type="Gene3D" id="3.40.50.720">
    <property type="entry name" value="NAD(P)-binding Rossmann-like Domain"/>
    <property type="match status" value="1"/>
</dbReference>
<dbReference type="GO" id="GO:0016491">
    <property type="term" value="F:oxidoreductase activity"/>
    <property type="evidence" value="ECO:0007669"/>
    <property type="project" value="InterPro"/>
</dbReference>
<dbReference type="InterPro" id="IPR013154">
    <property type="entry name" value="ADH-like_N"/>
</dbReference>
<dbReference type="InterPro" id="IPR052711">
    <property type="entry name" value="Zinc_ADH-like"/>
</dbReference>
<comment type="caution">
    <text evidence="2">The sequence shown here is derived from an EMBL/GenBank/DDBJ whole genome shotgun (WGS) entry which is preliminary data.</text>
</comment>
<dbReference type="Pfam" id="PF00107">
    <property type="entry name" value="ADH_zinc_N"/>
    <property type="match status" value="1"/>
</dbReference>
<evidence type="ECO:0000313" key="3">
    <source>
        <dbReference type="Proteomes" id="UP000321250"/>
    </source>
</evidence>
<dbReference type="SUPFAM" id="SSF50129">
    <property type="entry name" value="GroES-like"/>
    <property type="match status" value="1"/>
</dbReference>
<dbReference type="SMART" id="SM00829">
    <property type="entry name" value="PKS_ER"/>
    <property type="match status" value="1"/>
</dbReference>
<keyword evidence="3" id="KW-1185">Reference proteome</keyword>
<dbReference type="InterPro" id="IPR011032">
    <property type="entry name" value="GroES-like_sf"/>
</dbReference>
<dbReference type="InterPro" id="IPR020843">
    <property type="entry name" value="ER"/>
</dbReference>
<reference evidence="2 3" key="1">
    <citation type="journal article" date="2013" name="Antonie Van Leeuwenhoek">
        <title>Sphingomonas ginsenosidivorax sp. nov., with the ability to transform ginsenosides.</title>
        <authorList>
            <person name="Jin X.F."/>
            <person name="Kim J.K."/>
            <person name="Liu Q.M."/>
            <person name="Kang M.S."/>
            <person name="He D."/>
            <person name="Jin F.X."/>
            <person name="Kim S.C."/>
            <person name="Im W.T."/>
        </authorList>
    </citation>
    <scope>NUCLEOTIDE SEQUENCE [LARGE SCALE GENOMIC DNA]</scope>
    <source>
        <strain evidence="2 3">KHI67</strain>
    </source>
</reference>
<dbReference type="OrthoDB" id="9790818at2"/>
<dbReference type="Pfam" id="PF08240">
    <property type="entry name" value="ADH_N"/>
    <property type="match status" value="1"/>
</dbReference>
<organism evidence="2 3">
    <name type="scientific">Sphingomonas ginsenosidivorax</name>
    <dbReference type="NCBI Taxonomy" id="862135"/>
    <lineage>
        <taxon>Bacteria</taxon>
        <taxon>Pseudomonadati</taxon>
        <taxon>Pseudomonadota</taxon>
        <taxon>Alphaproteobacteria</taxon>
        <taxon>Sphingomonadales</taxon>
        <taxon>Sphingomonadaceae</taxon>
        <taxon>Sphingomonas</taxon>
    </lineage>
</organism>
<sequence>MKAYQLASAAGIDGLRLVDRPRLPLAANDVRVAIGAAALNFRDQMFADGNYGVPAGNIVVPLSDGAGEVVEIGGAVTRVKVGDHVMPGFWPKWVDGDIAPDKVAGAFGAQFDGTLAEELVTDEQALTITPAGLSMVEAATIPCAGVTAWNALFVRGNLKPGATVLLLGTGGVSVWALQLAHAAGLRPIITSSSDAKLAQARALGAVETINYATHPEWQDEVTRLTDGRGVDLVVEVGGKGTMPRSVAATRLGGTVIVVGARAGVQEGGVDPGALIGGAKTLAGIMVGSRAMQEDLVRFIEATGIRPVIDRRFAFTDALDAYRHLQTGAFGKVVIDVTG</sequence>
<dbReference type="RefSeq" id="WP_147083511.1">
    <property type="nucleotide sequence ID" value="NZ_VOQR01000001.1"/>
</dbReference>
<evidence type="ECO:0000313" key="2">
    <source>
        <dbReference type="EMBL" id="TXC72235.1"/>
    </source>
</evidence>
<dbReference type="Proteomes" id="UP000321250">
    <property type="component" value="Unassembled WGS sequence"/>
</dbReference>
<evidence type="ECO:0000259" key="1">
    <source>
        <dbReference type="SMART" id="SM00829"/>
    </source>
</evidence>
<dbReference type="SUPFAM" id="SSF51735">
    <property type="entry name" value="NAD(P)-binding Rossmann-fold domains"/>
    <property type="match status" value="1"/>
</dbReference>
<dbReference type="InterPro" id="IPR036291">
    <property type="entry name" value="NAD(P)-bd_dom_sf"/>
</dbReference>
<dbReference type="EMBL" id="VOQR01000001">
    <property type="protein sequence ID" value="TXC72235.1"/>
    <property type="molecule type" value="Genomic_DNA"/>
</dbReference>
<dbReference type="AlphaFoldDB" id="A0A5C6UJK6"/>
<accession>A0A5C6UJK6</accession>
<dbReference type="PANTHER" id="PTHR45033">
    <property type="match status" value="1"/>
</dbReference>
<feature type="domain" description="Enoyl reductase (ER)" evidence="1">
    <location>
        <begin position="10"/>
        <end position="334"/>
    </location>
</feature>
<dbReference type="InterPro" id="IPR013149">
    <property type="entry name" value="ADH-like_C"/>
</dbReference>
<protein>
    <submittedName>
        <fullName evidence="2">NAD(P)-dependent alcohol dehydrogenase</fullName>
    </submittedName>
</protein>
<dbReference type="CDD" id="cd08276">
    <property type="entry name" value="MDR7"/>
    <property type="match status" value="1"/>
</dbReference>
<dbReference type="PANTHER" id="PTHR45033:SF2">
    <property type="entry name" value="ZINC-TYPE ALCOHOL DEHYDROGENASE-LIKE PROTEIN C1773.06C"/>
    <property type="match status" value="1"/>
</dbReference>
<proteinExistence type="predicted"/>
<gene>
    <name evidence="2" type="ORF">FSB78_15745</name>
</gene>
<dbReference type="Gene3D" id="3.90.180.10">
    <property type="entry name" value="Medium-chain alcohol dehydrogenases, catalytic domain"/>
    <property type="match status" value="1"/>
</dbReference>